<comment type="caution">
    <text evidence="2">The sequence shown here is derived from an EMBL/GenBank/DDBJ whole genome shotgun (WGS) entry which is preliminary data.</text>
</comment>
<dbReference type="Gene3D" id="2.20.110.10">
    <property type="entry name" value="Histone H3 K4-specific methyltransferase SET7/9 N-terminal domain"/>
    <property type="match status" value="1"/>
</dbReference>
<evidence type="ECO:0000313" key="3">
    <source>
        <dbReference type="Proteomes" id="UP000248553"/>
    </source>
</evidence>
<name>A0A328BBX4_9BACT</name>
<dbReference type="Proteomes" id="UP000248553">
    <property type="component" value="Unassembled WGS sequence"/>
</dbReference>
<evidence type="ECO:0000313" key="2">
    <source>
        <dbReference type="EMBL" id="RAK64507.1"/>
    </source>
</evidence>
<sequence>MLLGALLMGSALTTTAQQRNLSGKANPKDCYRTFAGDSVELYYSNYYQLTPPACATIRRNTRLDATGTFRGLVCDYRLSDGRLLNRQFYRNGKRNGLYELHHPNGTVLTRGQFQDGLPTGVWQFWYANGRPRQTLMWGEDLSKPFRILAYWDSTGTQLCKNGNGTWRGVHSNRYIRFGGPVADGLAQGTWTSEVIGTGAPFSEERYEWGRFIEGFDLANKRRRYPGPAGLQPTVDLPTSAAEAFELNQPCEELLAEAGRRNLRAVAPQAVGGLANYNSRLLLLLRKHAEEANWVTGMNGRITLLVNVGKSGQLTLDESSRDVQYARPIMDMLNRMPQWQPATVDGQPVPGQLEVEMEVGSTTVSSRVRPMVKPQAQQTVKN</sequence>
<organism evidence="2 3">
    <name type="scientific">Hymenobacter edaphi</name>
    <dbReference type="NCBI Taxonomy" id="2211146"/>
    <lineage>
        <taxon>Bacteria</taxon>
        <taxon>Pseudomonadati</taxon>
        <taxon>Bacteroidota</taxon>
        <taxon>Cytophagia</taxon>
        <taxon>Cytophagales</taxon>
        <taxon>Hymenobacteraceae</taxon>
        <taxon>Hymenobacter</taxon>
    </lineage>
</organism>
<accession>A0A328BBX4</accession>
<dbReference type="AlphaFoldDB" id="A0A328BBX4"/>
<proteinExistence type="predicted"/>
<evidence type="ECO:0008006" key="4">
    <source>
        <dbReference type="Google" id="ProtNLM"/>
    </source>
</evidence>
<dbReference type="EMBL" id="QHKM01000006">
    <property type="protein sequence ID" value="RAK64507.1"/>
    <property type="molecule type" value="Genomic_DNA"/>
</dbReference>
<keyword evidence="3" id="KW-1185">Reference proteome</keyword>
<reference evidence="3" key="1">
    <citation type="submission" date="2018-05" db="EMBL/GenBank/DDBJ databases">
        <authorList>
            <person name="Nie L."/>
        </authorList>
    </citation>
    <scope>NUCLEOTIDE SEQUENCE [LARGE SCALE GENOMIC DNA]</scope>
    <source>
        <strain evidence="3">NL</strain>
    </source>
</reference>
<feature type="region of interest" description="Disordered" evidence="1">
    <location>
        <begin position="360"/>
        <end position="381"/>
    </location>
</feature>
<protein>
    <recommendedName>
        <fullName evidence="4">Toxin-antitoxin system YwqK family antitoxin</fullName>
    </recommendedName>
</protein>
<dbReference type="SUPFAM" id="SSF82185">
    <property type="entry name" value="Histone H3 K4-specific methyltransferase SET7/9 N-terminal domain"/>
    <property type="match status" value="1"/>
</dbReference>
<gene>
    <name evidence="2" type="ORF">DLM85_17575</name>
</gene>
<evidence type="ECO:0000256" key="1">
    <source>
        <dbReference type="SAM" id="MobiDB-lite"/>
    </source>
</evidence>